<name>A0A1V9YPA5_ACHHY</name>
<gene>
    <name evidence="3" type="ORF">ACHHYP_08544</name>
</gene>
<feature type="transmembrane region" description="Helical" evidence="1">
    <location>
        <begin position="356"/>
        <end position="380"/>
    </location>
</feature>
<evidence type="ECO:0000313" key="3">
    <source>
        <dbReference type="EMBL" id="OQR87552.1"/>
    </source>
</evidence>
<dbReference type="EMBL" id="JNBR01001434">
    <property type="protein sequence ID" value="OQR87552.1"/>
    <property type="molecule type" value="Genomic_DNA"/>
</dbReference>
<keyword evidence="4" id="KW-1185">Reference proteome</keyword>
<dbReference type="AlphaFoldDB" id="A0A1V9YPA5"/>
<comment type="caution">
    <text evidence="3">The sequence shown here is derived from an EMBL/GenBank/DDBJ whole genome shotgun (WGS) entry which is preliminary data.</text>
</comment>
<dbReference type="OrthoDB" id="156765at2759"/>
<keyword evidence="1" id="KW-0812">Transmembrane</keyword>
<feature type="signal peptide" evidence="2">
    <location>
        <begin position="1"/>
        <end position="35"/>
    </location>
</feature>
<feature type="chain" id="PRO_5012822608" description="Transmembrane protein" evidence="2">
    <location>
        <begin position="36"/>
        <end position="647"/>
    </location>
</feature>
<keyword evidence="2" id="KW-0732">Signal</keyword>
<evidence type="ECO:0000256" key="1">
    <source>
        <dbReference type="SAM" id="Phobius"/>
    </source>
</evidence>
<proteinExistence type="predicted"/>
<keyword evidence="1" id="KW-0472">Membrane</keyword>
<accession>A0A1V9YPA5</accession>
<protein>
    <recommendedName>
        <fullName evidence="5">Transmembrane protein</fullName>
    </recommendedName>
</protein>
<sequence length="647" mass="71804">MPLTLVAPRCSFLHAVRFLLWSILSLNSLLDPVKTLYGYCVSADSTFRAFSPQLTVTNTFSNRSSRVCPPAGPFRNCYFELPVFGTGSLAGATCRSYYPLDKGDTQHVGNFFGNCTLPGGDVIHVPNPSRYASTQWSVQTSSVDRSCLAILGEGDSFSCDAHKTVTGRIINYRTSQTETTKWCKEFGGFYILDYSTGIQEVLVANLSDPRAPTFASIALELTKPLFNLHSLIGCQADMRIGGIASQVTTSAWYGDTTGPWMAQTTRTADSNEISVAGDYFRVSTLHYSDGAETMIRTVYKDLFRLAILSVVVYYRVSSIYYPILLAYRRQHHPLVSWLWGRHLGLVLHKRERHNMVLLFLLATEAIASAEDIVVYCQHAVYTDATSYTTFLLNYMSIMRIMWPCAFVLVCTSRFLGVVVGANYRFAVSENLFFFGTPVVWIYVPVYVTARGMSLFQGYRWTGAIVHHYTNSIFYVYTNQVNCFNLYVQLFGIFTLVFCCAVVLMSVLWRVRCQGNITSISAFLLAPRLNNNRVQAASTSTSSLEAVLHASTYQHMPHIARQITRAKLPRTQQCEAINLAADGLVCLVYGPYLVLAFTEWGLTFPVTSAGGSVAIIEGHSVALNPSVTVADLAQITATPTVLGITDIF</sequence>
<reference evidence="3 4" key="1">
    <citation type="journal article" date="2014" name="Genome Biol. Evol.">
        <title>The secreted proteins of Achlya hypogyna and Thraustotheca clavata identify the ancestral oomycete secretome and reveal gene acquisitions by horizontal gene transfer.</title>
        <authorList>
            <person name="Misner I."/>
            <person name="Blouin N."/>
            <person name="Leonard G."/>
            <person name="Richards T.A."/>
            <person name="Lane C.E."/>
        </authorList>
    </citation>
    <scope>NUCLEOTIDE SEQUENCE [LARGE SCALE GENOMIC DNA]</scope>
    <source>
        <strain evidence="3 4">ATCC 48635</strain>
    </source>
</reference>
<feature type="transmembrane region" description="Helical" evidence="1">
    <location>
        <begin position="302"/>
        <end position="327"/>
    </location>
</feature>
<evidence type="ECO:0000256" key="2">
    <source>
        <dbReference type="SAM" id="SignalP"/>
    </source>
</evidence>
<evidence type="ECO:0008006" key="5">
    <source>
        <dbReference type="Google" id="ProtNLM"/>
    </source>
</evidence>
<dbReference type="Proteomes" id="UP000243579">
    <property type="component" value="Unassembled WGS sequence"/>
</dbReference>
<feature type="transmembrane region" description="Helical" evidence="1">
    <location>
        <begin position="400"/>
        <end position="419"/>
    </location>
</feature>
<organism evidence="3 4">
    <name type="scientific">Achlya hypogyna</name>
    <name type="common">Oomycete</name>
    <name type="synonym">Protoachlya hypogyna</name>
    <dbReference type="NCBI Taxonomy" id="1202772"/>
    <lineage>
        <taxon>Eukaryota</taxon>
        <taxon>Sar</taxon>
        <taxon>Stramenopiles</taxon>
        <taxon>Oomycota</taxon>
        <taxon>Saprolegniomycetes</taxon>
        <taxon>Saprolegniales</taxon>
        <taxon>Achlyaceae</taxon>
        <taxon>Achlya</taxon>
    </lineage>
</organism>
<evidence type="ECO:0000313" key="4">
    <source>
        <dbReference type="Proteomes" id="UP000243579"/>
    </source>
</evidence>
<feature type="transmembrane region" description="Helical" evidence="1">
    <location>
        <begin position="431"/>
        <end position="449"/>
    </location>
</feature>
<feature type="transmembrane region" description="Helical" evidence="1">
    <location>
        <begin position="485"/>
        <end position="508"/>
    </location>
</feature>
<keyword evidence="1" id="KW-1133">Transmembrane helix</keyword>